<dbReference type="Gene3D" id="1.10.472.10">
    <property type="entry name" value="Cyclin-like"/>
    <property type="match status" value="2"/>
</dbReference>
<accession>A0A438JRV8</accession>
<keyword evidence="2" id="KW-0131">Cell cycle</keyword>
<evidence type="ECO:0000313" key="4">
    <source>
        <dbReference type="Proteomes" id="UP000288805"/>
    </source>
</evidence>
<organism evidence="3 4">
    <name type="scientific">Vitis vinifera</name>
    <name type="common">Grape</name>
    <dbReference type="NCBI Taxonomy" id="29760"/>
    <lineage>
        <taxon>Eukaryota</taxon>
        <taxon>Viridiplantae</taxon>
        <taxon>Streptophyta</taxon>
        <taxon>Embryophyta</taxon>
        <taxon>Tracheophyta</taxon>
        <taxon>Spermatophyta</taxon>
        <taxon>Magnoliopsida</taxon>
        <taxon>eudicotyledons</taxon>
        <taxon>Gunneridae</taxon>
        <taxon>Pentapetalae</taxon>
        <taxon>rosids</taxon>
        <taxon>Vitales</taxon>
        <taxon>Vitaceae</taxon>
        <taxon>Viteae</taxon>
        <taxon>Vitis</taxon>
    </lineage>
</organism>
<proteinExistence type="predicted"/>
<sequence length="237" mass="27020">MVAISSKKAAFVETTSSSNGHWPGFVPSLLLQEVICPFQCEASKLEESPRKARQVLIVFHRMECRRENLPVVHLDPFSKKYAELKTDLSRTERHILKEMGFICHVEHPHKFISNYLATLKTPPELRQEAWNLANDSTFTAECGAIPLCDSFPTLYALAVSKDVWSFSDGGGIWSLLFFRPFNGWEVDEVESFLLCLNGKIVQRDKEDRVLWTETKSDKFLVKSLYKALESSSPDSFP</sequence>
<protein>
    <submittedName>
        <fullName evidence="3">Cyclin-L1-1</fullName>
    </submittedName>
</protein>
<dbReference type="SUPFAM" id="SSF47954">
    <property type="entry name" value="Cyclin-like"/>
    <property type="match status" value="2"/>
</dbReference>
<evidence type="ECO:0000256" key="2">
    <source>
        <dbReference type="ARBA" id="ARBA00023306"/>
    </source>
</evidence>
<dbReference type="GO" id="GO:0051301">
    <property type="term" value="P:cell division"/>
    <property type="evidence" value="ECO:0007669"/>
    <property type="project" value="UniProtKB-KW"/>
</dbReference>
<evidence type="ECO:0000313" key="3">
    <source>
        <dbReference type="EMBL" id="RVX11683.1"/>
    </source>
</evidence>
<dbReference type="GO" id="GO:0016538">
    <property type="term" value="F:cyclin-dependent protein serine/threonine kinase regulator activity"/>
    <property type="evidence" value="ECO:0007669"/>
    <property type="project" value="InterPro"/>
</dbReference>
<dbReference type="Proteomes" id="UP000288805">
    <property type="component" value="Unassembled WGS sequence"/>
</dbReference>
<dbReference type="EMBL" id="QGNW01000030">
    <property type="protein sequence ID" value="RVX11683.1"/>
    <property type="molecule type" value="Genomic_DNA"/>
</dbReference>
<name>A0A438JRV8_VITVI</name>
<dbReference type="PANTHER" id="PTHR10026">
    <property type="entry name" value="CYCLIN"/>
    <property type="match status" value="1"/>
</dbReference>
<comment type="caution">
    <text evidence="3">The sequence shown here is derived from an EMBL/GenBank/DDBJ whole genome shotgun (WGS) entry which is preliminary data.</text>
</comment>
<gene>
    <name evidence="3" type="primary">CYCL1-1_0</name>
    <name evidence="3" type="ORF">CK203_015894</name>
</gene>
<dbReference type="AlphaFoldDB" id="A0A438JRV8"/>
<dbReference type="GO" id="GO:0006357">
    <property type="term" value="P:regulation of transcription by RNA polymerase II"/>
    <property type="evidence" value="ECO:0007669"/>
    <property type="project" value="InterPro"/>
</dbReference>
<keyword evidence="1" id="KW-0132">Cell division</keyword>
<evidence type="ECO:0000256" key="1">
    <source>
        <dbReference type="ARBA" id="ARBA00022618"/>
    </source>
</evidence>
<reference evidence="3 4" key="1">
    <citation type="journal article" date="2018" name="PLoS Genet.">
        <title>Population sequencing reveals clonal diversity and ancestral inbreeding in the grapevine cultivar Chardonnay.</title>
        <authorList>
            <person name="Roach M.J."/>
            <person name="Johnson D.L."/>
            <person name="Bohlmann J."/>
            <person name="van Vuuren H.J."/>
            <person name="Jones S.J."/>
            <person name="Pretorius I.S."/>
            <person name="Schmidt S.A."/>
            <person name="Borneman A.R."/>
        </authorList>
    </citation>
    <scope>NUCLEOTIDE SEQUENCE [LARGE SCALE GENOMIC DNA]</scope>
    <source>
        <strain evidence="4">cv. Chardonnay</strain>
        <tissue evidence="3">Leaf</tissue>
    </source>
</reference>
<dbReference type="InterPro" id="IPR036915">
    <property type="entry name" value="Cyclin-like_sf"/>
</dbReference>
<dbReference type="InterPro" id="IPR043198">
    <property type="entry name" value="Cyclin/Ssn8"/>
</dbReference>